<reference evidence="1 2" key="1">
    <citation type="journal article" date="2019" name="Sci. Rep.">
        <title>Orb-weaving spider Araneus ventricosus genome elucidates the spidroin gene catalogue.</title>
        <authorList>
            <person name="Kono N."/>
            <person name="Nakamura H."/>
            <person name="Ohtoshi R."/>
            <person name="Moran D.A.P."/>
            <person name="Shinohara A."/>
            <person name="Yoshida Y."/>
            <person name="Fujiwara M."/>
            <person name="Mori M."/>
            <person name="Tomita M."/>
            <person name="Arakawa K."/>
        </authorList>
    </citation>
    <scope>NUCLEOTIDE SEQUENCE [LARGE SCALE GENOMIC DNA]</scope>
</reference>
<feature type="non-terminal residue" evidence="1">
    <location>
        <position position="73"/>
    </location>
</feature>
<comment type="caution">
    <text evidence="1">The sequence shown here is derived from an EMBL/GenBank/DDBJ whole genome shotgun (WGS) entry which is preliminary data.</text>
</comment>
<proteinExistence type="predicted"/>
<protein>
    <submittedName>
        <fullName evidence="1">Uncharacterized protein</fullName>
    </submittedName>
</protein>
<keyword evidence="2" id="KW-1185">Reference proteome</keyword>
<accession>A0A4Y2VZ95</accession>
<dbReference type="EMBL" id="BGPR01053620">
    <property type="protein sequence ID" value="GBO30449.1"/>
    <property type="molecule type" value="Genomic_DNA"/>
</dbReference>
<dbReference type="Proteomes" id="UP000499080">
    <property type="component" value="Unassembled WGS sequence"/>
</dbReference>
<organism evidence="1 2">
    <name type="scientific">Araneus ventricosus</name>
    <name type="common">Orbweaver spider</name>
    <name type="synonym">Epeira ventricosa</name>
    <dbReference type="NCBI Taxonomy" id="182803"/>
    <lineage>
        <taxon>Eukaryota</taxon>
        <taxon>Metazoa</taxon>
        <taxon>Ecdysozoa</taxon>
        <taxon>Arthropoda</taxon>
        <taxon>Chelicerata</taxon>
        <taxon>Arachnida</taxon>
        <taxon>Araneae</taxon>
        <taxon>Araneomorphae</taxon>
        <taxon>Entelegynae</taxon>
        <taxon>Araneoidea</taxon>
        <taxon>Araneidae</taxon>
        <taxon>Araneus</taxon>
    </lineage>
</organism>
<gene>
    <name evidence="1" type="ORF">AVEN_29741_1</name>
</gene>
<dbReference type="AlphaFoldDB" id="A0A4Y2VZ95"/>
<name>A0A4Y2VZ95_ARAVE</name>
<evidence type="ECO:0000313" key="2">
    <source>
        <dbReference type="Proteomes" id="UP000499080"/>
    </source>
</evidence>
<sequence>MVLSSRMRYPYFSQSSRIPAKVEVGSLEPPHSPYLEPNLCPKHLSGTRLSSVNDVKISARTGIMGRDVISIKP</sequence>
<evidence type="ECO:0000313" key="1">
    <source>
        <dbReference type="EMBL" id="GBO30449.1"/>
    </source>
</evidence>